<keyword evidence="19" id="KW-1185">Reference proteome</keyword>
<keyword evidence="11" id="KW-0238">DNA-binding</keyword>
<feature type="domain" description="C2H2-type" evidence="17">
    <location>
        <begin position="505"/>
        <end position="532"/>
    </location>
</feature>
<feature type="region of interest" description="Disordered" evidence="16">
    <location>
        <begin position="789"/>
        <end position="841"/>
    </location>
</feature>
<dbReference type="GO" id="GO:0003700">
    <property type="term" value="F:DNA-binding transcription factor activity"/>
    <property type="evidence" value="ECO:0007669"/>
    <property type="project" value="TreeGrafter"/>
</dbReference>
<reference evidence="18" key="1">
    <citation type="journal article" date="2023" name="DNA Res.">
        <title>Chromosome-level genome assembly of Phrynocephalus forsythii using third-generation DNA sequencing and Hi-C analysis.</title>
        <authorList>
            <person name="Qi Y."/>
            <person name="Zhao W."/>
            <person name="Zhao Y."/>
            <person name="Niu C."/>
            <person name="Cao S."/>
            <person name="Zhang Y."/>
        </authorList>
    </citation>
    <scope>NUCLEOTIDE SEQUENCE</scope>
    <source>
        <tissue evidence="18">Muscle</tissue>
    </source>
</reference>
<dbReference type="GO" id="GO:0000978">
    <property type="term" value="F:RNA polymerase II cis-regulatory region sequence-specific DNA binding"/>
    <property type="evidence" value="ECO:0007669"/>
    <property type="project" value="TreeGrafter"/>
</dbReference>
<dbReference type="PANTHER" id="PTHR24404:SF114">
    <property type="entry name" value="KLUMPFUSS, ISOFORM B-RELATED"/>
    <property type="match status" value="1"/>
</dbReference>
<dbReference type="PANTHER" id="PTHR24404">
    <property type="entry name" value="ZINC FINGER PROTEIN"/>
    <property type="match status" value="1"/>
</dbReference>
<comment type="similarity">
    <text evidence="3">Belongs to the krueppel C2H2-type zinc-finger protein family.</text>
</comment>
<sequence length="960" mass="110364">MPDCEYPSALQNSHTPISRKKDFGIGTFVLIIGQREDAATIFAKTAVAAAAETWAPAAEALTAVAAKGGKRQNLKKKHHPVKKLVLVVVFQHPIPRLTGQGRQQKRKEATGSILFLKTDRIQISATPGTGTEPSSLEGKRVHFRVWAHLCVFLAYPWFPVTVLQLCTDEHFTSFKAQCVRYEVEKAMRTMDTSTNVATTVAAGRHFTTYRTTLKASCCWGGGGCGLLPVIWNTVPPRFLNSPRLIHKRNERSGQLRSRYRPGFPVTALSATGSQMLREELNEVKKEDPHCNMDDTPNHHFPHGLDSQVKPDVLPPLSEEFRTQLVQFGYDPPPDLQNFQGALEGDLHHHTPPQYNAHMIDLCNVGFPFYRTVEHFGAQPIKEEPVMPNMLWPGPPTFLQTPYPYYPKVHPTLMFPFIMTPNFHFRSSYPLKRPPEPPFQRRRVDEQDENKQKVDRVDVNIQIDDSYYVDVGGEQKRWQCPMCDKSYTSKYNLVTHILGHSGIKPHACSRCGKLFKQLSHLHTHMLTHQGTRPHKCQVCHKAFTQTSHLKRHMMQHSDIKPYSCRICGRGFAYPSELKVHEAKHENGRENICIECGLDFPTLAQLKRHLTTHRGPIQYNCTECDKTFQYPSQLQNHMMKHKDIRPYICTECGMEFVQPHHLKQHSLTHKGVKEHKCGICGREFTLLANMKRHVLIHTNIRAYQCHLCFKSFVQKQTLKAHMIVHSDVKPFKCKLCGKEFNRMHNLMGHMHLHSDSKPFKCLYCPSKFTLKGNLTRHMKVKHGVMERGFHSQGLGRERTRASPMNVPRELEQEEPFDLSRKGHGKEFSFHSDGESAKGSSCHEEEEDNCYERYSPDVFHSDEQYSKQALPSLAYHKMKESCGDGKRKMLHEKPREMKESQRKGNQGERDFVGNSEEQVSLSHFENNRLPQPFSDYLYFRHRNKSLKELLERKMDNQAVLLGI</sequence>
<evidence type="ECO:0000256" key="12">
    <source>
        <dbReference type="ARBA" id="ARBA00023163"/>
    </source>
</evidence>
<keyword evidence="6" id="KW-0677">Repeat</keyword>
<feature type="domain" description="C2H2-type" evidence="17">
    <location>
        <begin position="645"/>
        <end position="672"/>
    </location>
</feature>
<dbReference type="FunFam" id="3.30.160.60:FF:000161">
    <property type="entry name" value="Zinc finger protein 366"/>
    <property type="match status" value="1"/>
</dbReference>
<dbReference type="FunFam" id="3.30.160.60:FF:000186">
    <property type="entry name" value="Zinc finger protein 366"/>
    <property type="match status" value="1"/>
</dbReference>
<evidence type="ECO:0000256" key="9">
    <source>
        <dbReference type="ARBA" id="ARBA00022843"/>
    </source>
</evidence>
<feature type="domain" description="C2H2-type" evidence="17">
    <location>
        <begin position="673"/>
        <end position="700"/>
    </location>
</feature>
<feature type="domain" description="C2H2-type" evidence="17">
    <location>
        <begin position="701"/>
        <end position="728"/>
    </location>
</feature>
<evidence type="ECO:0000256" key="2">
    <source>
        <dbReference type="ARBA" id="ARBA00004123"/>
    </source>
</evidence>
<gene>
    <name evidence="18" type="ORF">JRQ81_013778</name>
</gene>
<dbReference type="GO" id="GO:0005634">
    <property type="term" value="C:nucleus"/>
    <property type="evidence" value="ECO:0007669"/>
    <property type="project" value="UniProtKB-SubCell"/>
</dbReference>
<keyword evidence="10" id="KW-0805">Transcription regulation</keyword>
<feature type="domain" description="C2H2-type" evidence="17">
    <location>
        <begin position="477"/>
        <end position="504"/>
    </location>
</feature>
<evidence type="ECO:0000256" key="11">
    <source>
        <dbReference type="ARBA" id="ARBA00023125"/>
    </source>
</evidence>
<keyword evidence="9" id="KW-0832">Ubl conjugation</keyword>
<evidence type="ECO:0000256" key="14">
    <source>
        <dbReference type="ARBA" id="ARBA00069175"/>
    </source>
</evidence>
<evidence type="ECO:0000259" key="17">
    <source>
        <dbReference type="PROSITE" id="PS50157"/>
    </source>
</evidence>
<dbReference type="InterPro" id="IPR013087">
    <property type="entry name" value="Znf_C2H2_type"/>
</dbReference>
<feature type="compositionally biased region" description="Basic and acidic residues" evidence="16">
    <location>
        <begin position="815"/>
        <end position="833"/>
    </location>
</feature>
<feature type="domain" description="C2H2-type" evidence="17">
    <location>
        <begin position="757"/>
        <end position="780"/>
    </location>
</feature>
<evidence type="ECO:0000256" key="5">
    <source>
        <dbReference type="ARBA" id="ARBA00022723"/>
    </source>
</evidence>
<dbReference type="Gene3D" id="3.30.160.60">
    <property type="entry name" value="Classic Zinc Finger"/>
    <property type="match status" value="10"/>
</dbReference>
<comment type="subcellular location">
    <subcellularLocation>
        <location evidence="2">Nucleus</location>
    </subcellularLocation>
</comment>
<dbReference type="FunFam" id="3.30.160.60:FF:001574">
    <property type="entry name" value="Zinc finger protein 366"/>
    <property type="match status" value="1"/>
</dbReference>
<protein>
    <recommendedName>
        <fullName evidence="14">Zinc finger protein 710</fullName>
    </recommendedName>
</protein>
<dbReference type="InterPro" id="IPR036236">
    <property type="entry name" value="Znf_C2H2_sf"/>
</dbReference>
<dbReference type="GO" id="GO:0006357">
    <property type="term" value="P:regulation of transcription by RNA polymerase II"/>
    <property type="evidence" value="ECO:0007669"/>
    <property type="project" value="TreeGrafter"/>
</dbReference>
<dbReference type="FunFam" id="3.30.160.60:FF:001180">
    <property type="entry name" value="Zinc finger protein 366"/>
    <property type="match status" value="1"/>
</dbReference>
<organism evidence="18 19">
    <name type="scientific">Phrynocephalus forsythii</name>
    <dbReference type="NCBI Taxonomy" id="171643"/>
    <lineage>
        <taxon>Eukaryota</taxon>
        <taxon>Metazoa</taxon>
        <taxon>Chordata</taxon>
        <taxon>Craniata</taxon>
        <taxon>Vertebrata</taxon>
        <taxon>Euteleostomi</taxon>
        <taxon>Lepidosauria</taxon>
        <taxon>Squamata</taxon>
        <taxon>Bifurcata</taxon>
        <taxon>Unidentata</taxon>
        <taxon>Episquamata</taxon>
        <taxon>Toxicofera</taxon>
        <taxon>Iguania</taxon>
        <taxon>Acrodonta</taxon>
        <taxon>Agamidae</taxon>
        <taxon>Agaminae</taxon>
        <taxon>Phrynocephalus</taxon>
    </lineage>
</organism>
<keyword evidence="8" id="KW-0862">Zinc</keyword>
<proteinExistence type="inferred from homology"/>
<evidence type="ECO:0000256" key="3">
    <source>
        <dbReference type="ARBA" id="ARBA00006991"/>
    </source>
</evidence>
<dbReference type="FunFam" id="3.30.160.60:FF:000502">
    <property type="entry name" value="Zinc finger protein 710"/>
    <property type="match status" value="1"/>
</dbReference>
<evidence type="ECO:0000256" key="8">
    <source>
        <dbReference type="ARBA" id="ARBA00022833"/>
    </source>
</evidence>
<keyword evidence="13" id="KW-0539">Nucleus</keyword>
<dbReference type="InterPro" id="IPR050589">
    <property type="entry name" value="Ikaros_C2H2-ZF"/>
</dbReference>
<keyword evidence="12" id="KW-0804">Transcription</keyword>
<evidence type="ECO:0000256" key="6">
    <source>
        <dbReference type="ARBA" id="ARBA00022737"/>
    </source>
</evidence>
<feature type="domain" description="C2H2-type" evidence="17">
    <location>
        <begin position="589"/>
        <end position="616"/>
    </location>
</feature>
<feature type="compositionally biased region" description="Basic and acidic residues" evidence="16">
    <location>
        <begin position="789"/>
        <end position="798"/>
    </location>
</feature>
<keyword evidence="7 15" id="KW-0863">Zinc-finger</keyword>
<keyword evidence="4" id="KW-1017">Isopeptide bond</keyword>
<evidence type="ECO:0000256" key="15">
    <source>
        <dbReference type="PROSITE-ProRule" id="PRU00042"/>
    </source>
</evidence>
<accession>A0A9Q1B4N0</accession>
<feature type="domain" description="C2H2-type" evidence="17">
    <location>
        <begin position="729"/>
        <end position="756"/>
    </location>
</feature>
<feature type="domain" description="C2H2-type" evidence="17">
    <location>
        <begin position="617"/>
        <end position="644"/>
    </location>
</feature>
<dbReference type="PROSITE" id="PS00028">
    <property type="entry name" value="ZINC_FINGER_C2H2_1"/>
    <property type="match status" value="10"/>
</dbReference>
<evidence type="ECO:0000256" key="4">
    <source>
        <dbReference type="ARBA" id="ARBA00022499"/>
    </source>
</evidence>
<evidence type="ECO:0000256" key="13">
    <source>
        <dbReference type="ARBA" id="ARBA00023242"/>
    </source>
</evidence>
<dbReference type="FunFam" id="3.30.160.60:FF:000451">
    <property type="entry name" value="Zinc finger protein 710"/>
    <property type="match status" value="1"/>
</dbReference>
<dbReference type="Pfam" id="PF00096">
    <property type="entry name" value="zf-C2H2"/>
    <property type="match status" value="8"/>
</dbReference>
<name>A0A9Q1B4N0_9SAUR</name>
<dbReference type="AlphaFoldDB" id="A0A9Q1B4N0"/>
<keyword evidence="5" id="KW-0479">Metal-binding</keyword>
<comment type="function">
    <text evidence="1">May be involved in transcriptional regulation.</text>
</comment>
<evidence type="ECO:0000313" key="19">
    <source>
        <dbReference type="Proteomes" id="UP001142489"/>
    </source>
</evidence>
<dbReference type="FunFam" id="3.30.160.60:FF:000191">
    <property type="entry name" value="zinc finger protein 366"/>
    <property type="match status" value="1"/>
</dbReference>
<dbReference type="FunFam" id="3.30.160.60:FF:000203">
    <property type="entry name" value="Zinc finger protein 366"/>
    <property type="match status" value="1"/>
</dbReference>
<dbReference type="EMBL" id="JAPFRF010000004">
    <property type="protein sequence ID" value="KAJ7335837.1"/>
    <property type="molecule type" value="Genomic_DNA"/>
</dbReference>
<feature type="domain" description="C2H2-type" evidence="17">
    <location>
        <begin position="533"/>
        <end position="560"/>
    </location>
</feature>
<dbReference type="SUPFAM" id="SSF57667">
    <property type="entry name" value="beta-beta-alpha zinc fingers"/>
    <property type="match status" value="6"/>
</dbReference>
<dbReference type="OrthoDB" id="7295497at2759"/>
<dbReference type="PROSITE" id="PS50157">
    <property type="entry name" value="ZINC_FINGER_C2H2_2"/>
    <property type="match status" value="11"/>
</dbReference>
<evidence type="ECO:0000256" key="7">
    <source>
        <dbReference type="ARBA" id="ARBA00022771"/>
    </source>
</evidence>
<evidence type="ECO:0000313" key="18">
    <source>
        <dbReference type="EMBL" id="KAJ7335837.1"/>
    </source>
</evidence>
<dbReference type="SMART" id="SM00355">
    <property type="entry name" value="ZnF_C2H2"/>
    <property type="match status" value="11"/>
</dbReference>
<feature type="region of interest" description="Disordered" evidence="16">
    <location>
        <begin position="432"/>
        <end position="452"/>
    </location>
</feature>
<dbReference type="Proteomes" id="UP001142489">
    <property type="component" value="Unassembled WGS sequence"/>
</dbReference>
<evidence type="ECO:0000256" key="16">
    <source>
        <dbReference type="SAM" id="MobiDB-lite"/>
    </source>
</evidence>
<comment type="caution">
    <text evidence="18">The sequence shown here is derived from an EMBL/GenBank/DDBJ whole genome shotgun (WGS) entry which is preliminary data.</text>
</comment>
<dbReference type="FunFam" id="3.30.160.60:FF:001721">
    <property type="entry name" value="Zinc finger protein 366"/>
    <property type="match status" value="1"/>
</dbReference>
<feature type="compositionally biased region" description="Basic and acidic residues" evidence="16">
    <location>
        <begin position="441"/>
        <end position="452"/>
    </location>
</feature>
<evidence type="ECO:0000256" key="1">
    <source>
        <dbReference type="ARBA" id="ARBA00003767"/>
    </source>
</evidence>
<evidence type="ECO:0000256" key="10">
    <source>
        <dbReference type="ARBA" id="ARBA00023015"/>
    </source>
</evidence>
<dbReference type="FunFam" id="3.30.160.60:FF:000182">
    <property type="entry name" value="zinc finger protein 366"/>
    <property type="match status" value="1"/>
</dbReference>
<dbReference type="Pfam" id="PF13912">
    <property type="entry name" value="zf-C2H2_6"/>
    <property type="match status" value="1"/>
</dbReference>
<dbReference type="GO" id="GO:0008270">
    <property type="term" value="F:zinc ion binding"/>
    <property type="evidence" value="ECO:0007669"/>
    <property type="project" value="UniProtKB-KW"/>
</dbReference>
<feature type="domain" description="C2H2-type" evidence="17">
    <location>
        <begin position="561"/>
        <end position="588"/>
    </location>
</feature>